<gene>
    <name evidence="7" type="ORF">FUAX_13730</name>
</gene>
<dbReference type="Pfam" id="PF04277">
    <property type="entry name" value="OAD_gamma"/>
    <property type="match status" value="1"/>
</dbReference>
<evidence type="ECO:0000256" key="2">
    <source>
        <dbReference type="ARBA" id="ARBA00022475"/>
    </source>
</evidence>
<keyword evidence="4 6" id="KW-1133">Transmembrane helix</keyword>
<name>A0AAU9CJ39_9BACT</name>
<evidence type="ECO:0000256" key="5">
    <source>
        <dbReference type="ARBA" id="ARBA00023136"/>
    </source>
</evidence>
<dbReference type="EMBL" id="AP025314">
    <property type="protein sequence ID" value="BDD08941.1"/>
    <property type="molecule type" value="Genomic_DNA"/>
</dbReference>
<reference evidence="7 8" key="1">
    <citation type="submission" date="2021-12" db="EMBL/GenBank/DDBJ databases">
        <title>Genome sequencing of bacteria with rrn-lacking chromosome and rrn-plasmid.</title>
        <authorList>
            <person name="Anda M."/>
            <person name="Iwasaki W."/>
        </authorList>
    </citation>
    <scope>NUCLEOTIDE SEQUENCE [LARGE SCALE GENOMIC DNA]</scope>
    <source>
        <strain evidence="7 8">DSM 100852</strain>
    </source>
</reference>
<dbReference type="RefSeq" id="WP_338394167.1">
    <property type="nucleotide sequence ID" value="NZ_AP025314.1"/>
</dbReference>
<sequence>MEDMNMALTLMAVGMTTVFLMLFLVVTGGNAIIAFVNRFVPEEEAKVKPALSGAKGSSATSALDDIRKMAVLTAAVQQVTQGRGRITKVEIRK</sequence>
<dbReference type="InterPro" id="IPR005899">
    <property type="entry name" value="Na_pump_deCOase"/>
</dbReference>
<evidence type="ECO:0000256" key="4">
    <source>
        <dbReference type="ARBA" id="ARBA00022989"/>
    </source>
</evidence>
<evidence type="ECO:0000256" key="1">
    <source>
        <dbReference type="ARBA" id="ARBA00004236"/>
    </source>
</evidence>
<keyword evidence="3 6" id="KW-0812">Transmembrane</keyword>
<evidence type="ECO:0000313" key="8">
    <source>
        <dbReference type="Proteomes" id="UP001348817"/>
    </source>
</evidence>
<dbReference type="AlphaFoldDB" id="A0AAU9CJ39"/>
<evidence type="ECO:0000256" key="6">
    <source>
        <dbReference type="SAM" id="Phobius"/>
    </source>
</evidence>
<protein>
    <submittedName>
        <fullName evidence="7">Oxaloacetate decarboxylase</fullName>
    </submittedName>
</protein>
<dbReference type="GO" id="GO:0036376">
    <property type="term" value="P:sodium ion export across plasma membrane"/>
    <property type="evidence" value="ECO:0007669"/>
    <property type="project" value="InterPro"/>
</dbReference>
<proteinExistence type="predicted"/>
<keyword evidence="2" id="KW-1003">Cell membrane</keyword>
<organism evidence="7 8">
    <name type="scientific">Fulvitalea axinellae</name>
    <dbReference type="NCBI Taxonomy" id="1182444"/>
    <lineage>
        <taxon>Bacteria</taxon>
        <taxon>Pseudomonadati</taxon>
        <taxon>Bacteroidota</taxon>
        <taxon>Cytophagia</taxon>
        <taxon>Cytophagales</taxon>
        <taxon>Persicobacteraceae</taxon>
        <taxon>Fulvitalea</taxon>
    </lineage>
</organism>
<evidence type="ECO:0000256" key="3">
    <source>
        <dbReference type="ARBA" id="ARBA00022692"/>
    </source>
</evidence>
<evidence type="ECO:0000313" key="7">
    <source>
        <dbReference type="EMBL" id="BDD08941.1"/>
    </source>
</evidence>
<dbReference type="GO" id="GO:0015081">
    <property type="term" value="F:sodium ion transmembrane transporter activity"/>
    <property type="evidence" value="ECO:0007669"/>
    <property type="project" value="InterPro"/>
</dbReference>
<keyword evidence="8" id="KW-1185">Reference proteome</keyword>
<comment type="subcellular location">
    <subcellularLocation>
        <location evidence="1">Cell membrane</location>
    </subcellularLocation>
</comment>
<accession>A0AAU9CJ39</accession>
<dbReference type="KEGG" id="fax:FUAX_13730"/>
<dbReference type="GO" id="GO:0005886">
    <property type="term" value="C:plasma membrane"/>
    <property type="evidence" value="ECO:0007669"/>
    <property type="project" value="UniProtKB-SubCell"/>
</dbReference>
<feature type="transmembrane region" description="Helical" evidence="6">
    <location>
        <begin position="6"/>
        <end position="36"/>
    </location>
</feature>
<dbReference type="Proteomes" id="UP001348817">
    <property type="component" value="Chromosome"/>
</dbReference>
<keyword evidence="5 6" id="KW-0472">Membrane</keyword>